<organism evidence="4">
    <name type="scientific">Anopheles atroparvus</name>
    <name type="common">European mosquito</name>
    <dbReference type="NCBI Taxonomy" id="41427"/>
    <lineage>
        <taxon>Eukaryota</taxon>
        <taxon>Metazoa</taxon>
        <taxon>Ecdysozoa</taxon>
        <taxon>Arthropoda</taxon>
        <taxon>Hexapoda</taxon>
        <taxon>Insecta</taxon>
        <taxon>Pterygota</taxon>
        <taxon>Neoptera</taxon>
        <taxon>Endopterygota</taxon>
        <taxon>Diptera</taxon>
        <taxon>Nematocera</taxon>
        <taxon>Culicoidea</taxon>
        <taxon>Culicidae</taxon>
        <taxon>Anophelinae</taxon>
        <taxon>Anopheles</taxon>
    </lineage>
</organism>
<comment type="similarity">
    <text evidence="1 2">Belongs to the SCAR/WAVE family.</text>
</comment>
<feature type="region of interest" description="Disordered" evidence="3">
    <location>
        <begin position="676"/>
        <end position="696"/>
    </location>
</feature>
<dbReference type="PANTHER" id="PTHR12902">
    <property type="entry name" value="WASP-1"/>
    <property type="match status" value="1"/>
</dbReference>
<feature type="region of interest" description="Disordered" evidence="3">
    <location>
        <begin position="1210"/>
        <end position="1255"/>
    </location>
</feature>
<protein>
    <recommendedName>
        <fullName evidence="2">Wiskott-Aldrich syndrome protein family member</fullName>
        <shortName evidence="2">WASP family protein member</shortName>
    </recommendedName>
</protein>
<feature type="compositionally biased region" description="Polar residues" evidence="3">
    <location>
        <begin position="1230"/>
        <end position="1247"/>
    </location>
</feature>
<dbReference type="InterPro" id="IPR028288">
    <property type="entry name" value="SCAR/WAVE_fam"/>
</dbReference>
<feature type="compositionally biased region" description="Basic residues" evidence="3">
    <location>
        <begin position="347"/>
        <end position="360"/>
    </location>
</feature>
<dbReference type="PANTHER" id="PTHR12902:SF23">
    <property type="entry name" value="WISKOTT-ALDRICH SYNDROME PROTEIN FAMILY MEMBER"/>
    <property type="match status" value="1"/>
</dbReference>
<evidence type="ECO:0000256" key="3">
    <source>
        <dbReference type="SAM" id="MobiDB-lite"/>
    </source>
</evidence>
<keyword evidence="2" id="KW-0009">Actin-binding</keyword>
<keyword evidence="2" id="KW-0963">Cytoplasm</keyword>
<feature type="region of interest" description="Disordered" evidence="3">
    <location>
        <begin position="1305"/>
        <end position="1389"/>
    </location>
</feature>
<feature type="compositionally biased region" description="Polar residues" evidence="3">
    <location>
        <begin position="570"/>
        <end position="586"/>
    </location>
</feature>
<feature type="region of interest" description="Disordered" evidence="3">
    <location>
        <begin position="1614"/>
        <end position="1653"/>
    </location>
</feature>
<accession>A0A182J698</accession>
<feature type="region of interest" description="Disordered" evidence="3">
    <location>
        <begin position="730"/>
        <end position="781"/>
    </location>
</feature>
<evidence type="ECO:0000256" key="1">
    <source>
        <dbReference type="ARBA" id="ARBA00006993"/>
    </source>
</evidence>
<evidence type="ECO:0000256" key="2">
    <source>
        <dbReference type="RuleBase" id="RU367034"/>
    </source>
</evidence>
<feature type="region of interest" description="Disordered" evidence="3">
    <location>
        <begin position="1401"/>
        <end position="1423"/>
    </location>
</feature>
<feature type="region of interest" description="Disordered" evidence="3">
    <location>
        <begin position="871"/>
        <end position="917"/>
    </location>
</feature>
<reference evidence="4" key="1">
    <citation type="submission" date="2022-08" db="UniProtKB">
        <authorList>
            <consortium name="EnsemblMetazoa"/>
        </authorList>
    </citation>
    <scope>IDENTIFICATION</scope>
    <source>
        <strain evidence="4">EBRO</strain>
    </source>
</reference>
<dbReference type="Gene3D" id="1.20.5.340">
    <property type="match status" value="1"/>
</dbReference>
<dbReference type="GO" id="GO:0005856">
    <property type="term" value="C:cytoskeleton"/>
    <property type="evidence" value="ECO:0007669"/>
    <property type="project" value="UniProtKB-SubCell"/>
</dbReference>
<feature type="compositionally biased region" description="Polar residues" evidence="3">
    <location>
        <begin position="750"/>
        <end position="767"/>
    </location>
</feature>
<feature type="compositionally biased region" description="Low complexity" evidence="3">
    <location>
        <begin position="681"/>
        <end position="696"/>
    </location>
</feature>
<sequence length="1749" mass="186453">MPFVQRVVTPKYIARSSKLALQPYAAAPTIPVADNEFEALTNITLSNALRQLASLVFISNQIFTELHQELTSVSERSVGLRQRLDRLTEKVEAFDPKQVTVPESDLDTFVQIKNHHKTQYHVDTSLFTVATRSETVQGLYEAAAKTPVATIAEMDRIMGNIAGSSSDAFICTPVLSRQRRNARANNVDLDIEVSLPTAVQDLRKWTSSEAIGDVTTGVACSVKIACNSTTNNSVLPNISEASVTDQTDAAVIASASANDDCDPDAITTLAESTVRAETSDDRIDHLLPSPDEQCRVLASKFPAETIKIDTSGRAFDRMSSTRRSALVCYAPRPKKDDSKPEEDTVRRRSRLRRPRGKRRNTIAGTDQREIVEVISKGEPEGSGPADSGEHVPCDFGELVPAIRSKSGDLLRKDAPSFSAEWAKSFNKMSHFNSLKQWGINRLRMINRESSHRDQKDHDIDDFNIHDTTLAQRQQSTTGGSSGSGSGGSGSRRRGSDREKRLSHDRKPSYSSSERSSTGVIGGAAAYLPASINPVKLRETSTIRRQRRTALGSRDEPHSSSGNWSASSESGRTSIGSEITTTNTHPKSSASSTSLNHSNPVSSSAPPSSIVSRRRFFNTSASSSVTSEGTITPDLQTFDYHDEGGETSSVYSCDTEGYYTSFHVDSGLKTLKEEEPMTPLQSTTALSSITSFSSSGNTTIVSQENDYDGYGKGSTSTTTTSSAGTICTVLAEGDKGGGANLPKIPERKSSLTKLNRSNSTASNGTLERSYSSSTLGSTLDSTGTIKRNGVLIQKEVLKILRQENNNRLDVADGNAPKAPATSAEKPESKKEKLPPTAEPEQSESSDVECVERTERLKVKTTINTSRIPSMCIITPTNSDDEHDGAKVPASSRKIPPVRTADKSGVASKRPSLTESSSFELKKPKDFRKNSLLPLNSVLDRIKGALPHLKKSPTKEDASADGHASAGKPDDGGEYVEISKGGGGRKTPNELTVRRNLATVLSGNLNEETEYVSLNELPCNIKCEGGNFLLVDDKCASAAGTLPPGQDGAGSNTSDGPEAKTPTSASGGLQPHATTALKSAARVKLDANGRVIFSSDSLKRRKGAHTTFAPGPCVKDVSSREVQCKQPSLALRQQHPVDGDGAGGATTSVNASGSAVTVIPGVRQLKRPLVSARYGAPATGIRIGGPSSIAAGVATSVLESGAKKTLVATILPNSAKSQQPQPPPPQRETRELSNMQSFSQSYTSSIASNTEDHPRHPVAASPVATFYKGAQTNVQSVPHAKPYPEGAHSLDRSSIRHWYPDKLTVGRSGLPTRVEPRGPRGYQGLSSDYEPPRALLAGGFCSPQQASSPQPPTERESPSPFDPHSLYAIPNKPKPPTPLAVGGRSAGGLRPTDRSLRSILAEQSSELSPIKPCQANPFKTSTPSKEDELTMVGAASGAGQWQNRLLSSSAVRSLGSSPVHSGRSTPRDMLEPQTPRGRHSWASNSVEVPKTCSDRLGTPKTSLMDFKKLLLAHGTKSHASPGSKMSAVEMLKKSKEAAAAAATGGSANRPLDPPGSPGGGNMAILDMSASPKMYSFRRIAQQGNYGGSPTKGSGGKGVGSRSNWRYNNMRTGVISTAIPEANSEEDIQPIDRKPTEKGENSGSGGGSNDTKGATTIPPETVAQLASELEETISNFKENIFLKEDENNFMKGEVPRMAKSFTGFPTAPAPDIARGRLVKELGAKFTALADQEAMDMSEAEKMKAAAALETAL</sequence>
<feature type="region of interest" description="Disordered" evidence="3">
    <location>
        <begin position="807"/>
        <end position="848"/>
    </location>
</feature>
<feature type="region of interest" description="Disordered" evidence="3">
    <location>
        <begin position="945"/>
        <end position="988"/>
    </location>
</feature>
<dbReference type="GO" id="GO:0003779">
    <property type="term" value="F:actin binding"/>
    <property type="evidence" value="ECO:0007669"/>
    <property type="project" value="UniProtKB-UniRule"/>
</dbReference>
<feature type="region of interest" description="Disordered" evidence="3">
    <location>
        <begin position="469"/>
        <end position="518"/>
    </location>
</feature>
<comment type="subcellular location">
    <subcellularLocation>
        <location evidence="2">Cytoplasm</location>
        <location evidence="2">Cytoskeleton</location>
    </subcellularLocation>
</comment>
<evidence type="ECO:0000313" key="4">
    <source>
        <dbReference type="EnsemblMetazoa" id="AATE012159-PA.1"/>
    </source>
</evidence>
<feature type="compositionally biased region" description="Low complexity" evidence="3">
    <location>
        <begin position="558"/>
        <end position="569"/>
    </location>
</feature>
<feature type="region of interest" description="Disordered" evidence="3">
    <location>
        <begin position="620"/>
        <end position="646"/>
    </location>
</feature>
<feature type="region of interest" description="Disordered" evidence="3">
    <location>
        <begin position="537"/>
        <end position="608"/>
    </location>
</feature>
<name>A0A182J698_ANOAO</name>
<keyword evidence="2" id="KW-0206">Cytoskeleton</keyword>
<feature type="region of interest" description="Disordered" evidence="3">
    <location>
        <begin position="1450"/>
        <end position="1497"/>
    </location>
</feature>
<feature type="region of interest" description="Disordered" evidence="3">
    <location>
        <begin position="1039"/>
        <end position="1069"/>
    </location>
</feature>
<comment type="subunit">
    <text evidence="2">Binds actin and the Arp2/3 complex.</text>
</comment>
<feature type="compositionally biased region" description="Gly residues" evidence="3">
    <location>
        <begin position="479"/>
        <end position="489"/>
    </location>
</feature>
<comment type="function">
    <text evidence="2">Downstream effector molecule involved in the transmission of signals from tyrosine kinase receptors and small GTPases to the actin cytoskeleton. Promotes formation of actin filaments. Part of the WAVE complex that regulates lamellipodia formation. The WAVE complex regulates actin filament reorganization via its interaction with the Arp2/3 complex.</text>
</comment>
<dbReference type="GO" id="GO:0034237">
    <property type="term" value="F:protein kinase A regulatory subunit binding"/>
    <property type="evidence" value="ECO:0007669"/>
    <property type="project" value="TreeGrafter"/>
</dbReference>
<dbReference type="STRING" id="41427.A0A182J698"/>
<dbReference type="VEuPathDB" id="VectorBase:AATE012159"/>
<feature type="region of interest" description="Disordered" evidence="3">
    <location>
        <begin position="1537"/>
        <end position="1561"/>
    </location>
</feature>
<proteinExistence type="inferred from homology"/>
<feature type="compositionally biased region" description="Basic and acidic residues" evidence="3">
    <location>
        <begin position="1627"/>
        <end position="1637"/>
    </location>
</feature>
<dbReference type="GO" id="GO:0030036">
    <property type="term" value="P:actin cytoskeleton organization"/>
    <property type="evidence" value="ECO:0007669"/>
    <property type="project" value="UniProtKB-UniRule"/>
</dbReference>
<feature type="compositionally biased region" description="Basic and acidic residues" evidence="3">
    <location>
        <begin position="333"/>
        <end position="346"/>
    </location>
</feature>
<feature type="compositionally biased region" description="Low complexity" evidence="3">
    <location>
        <begin position="768"/>
        <end position="781"/>
    </location>
</feature>
<feature type="compositionally biased region" description="Basic and acidic residues" evidence="3">
    <location>
        <begin position="823"/>
        <end position="832"/>
    </location>
</feature>
<feature type="region of interest" description="Disordered" evidence="3">
    <location>
        <begin position="1580"/>
        <end position="1601"/>
    </location>
</feature>
<feature type="compositionally biased region" description="Basic and acidic residues" evidence="3">
    <location>
        <begin position="493"/>
        <end position="507"/>
    </location>
</feature>
<feature type="compositionally biased region" description="Low complexity" evidence="3">
    <location>
        <begin position="587"/>
        <end position="608"/>
    </location>
</feature>
<dbReference type="EnsemblMetazoa" id="AATE012159-RA">
    <property type="protein sequence ID" value="AATE012159-PA.1"/>
    <property type="gene ID" value="AATE012159"/>
</dbReference>
<feature type="compositionally biased region" description="Polar residues" evidence="3">
    <location>
        <begin position="620"/>
        <end position="634"/>
    </location>
</feature>
<feature type="compositionally biased region" description="Polar residues" evidence="3">
    <location>
        <begin position="1047"/>
        <end position="1069"/>
    </location>
</feature>
<feature type="region of interest" description="Disordered" evidence="3">
    <location>
        <begin position="326"/>
        <end position="364"/>
    </location>
</feature>